<sequence>MHFLKYVTLFTSAAAATGFTVPEDQADGVYAVVYDNNGEAVLNQLRGPATEIELVESKHRSLARPLTERDIVQQKYDCASPILDLNPGDTDSAVAALERQCNPGAVGKDLDFYSKAGNTVAFFCNFGSAATNCLANEIGDQLFQITLRCGRYRAGWWTMQDKDRWVSLGYDAANSHFCGRH</sequence>
<feature type="signal peptide" evidence="1">
    <location>
        <begin position="1"/>
        <end position="18"/>
    </location>
</feature>
<proteinExistence type="predicted"/>
<comment type="caution">
    <text evidence="2">The sequence shown here is derived from an EMBL/GenBank/DDBJ whole genome shotgun (WGS) entry which is preliminary data.</text>
</comment>
<evidence type="ECO:0000313" key="2">
    <source>
        <dbReference type="EMBL" id="CAG8971513.1"/>
    </source>
</evidence>
<accession>A0A9N9LCC4</accession>
<keyword evidence="3" id="KW-1185">Reference proteome</keyword>
<gene>
    <name evidence="2" type="ORF">HYALB_00005409</name>
</gene>
<feature type="chain" id="PRO_5040246941" description="Ecp2 effector protein domain-containing protein" evidence="1">
    <location>
        <begin position="19"/>
        <end position="181"/>
    </location>
</feature>
<dbReference type="EMBL" id="CAJVRM010000021">
    <property type="protein sequence ID" value="CAG8971513.1"/>
    <property type="molecule type" value="Genomic_DNA"/>
</dbReference>
<dbReference type="OrthoDB" id="5006988at2759"/>
<name>A0A9N9LCC4_9HELO</name>
<dbReference type="AlphaFoldDB" id="A0A9N9LCC4"/>
<protein>
    <recommendedName>
        <fullName evidence="4">Ecp2 effector protein domain-containing protein</fullName>
    </recommendedName>
</protein>
<evidence type="ECO:0000313" key="3">
    <source>
        <dbReference type="Proteomes" id="UP000701801"/>
    </source>
</evidence>
<evidence type="ECO:0000256" key="1">
    <source>
        <dbReference type="SAM" id="SignalP"/>
    </source>
</evidence>
<dbReference type="Proteomes" id="UP000701801">
    <property type="component" value="Unassembled WGS sequence"/>
</dbReference>
<evidence type="ECO:0008006" key="4">
    <source>
        <dbReference type="Google" id="ProtNLM"/>
    </source>
</evidence>
<keyword evidence="1" id="KW-0732">Signal</keyword>
<reference evidence="2" key="1">
    <citation type="submission" date="2021-07" db="EMBL/GenBank/DDBJ databases">
        <authorList>
            <person name="Durling M."/>
        </authorList>
    </citation>
    <scope>NUCLEOTIDE SEQUENCE</scope>
</reference>
<organism evidence="2 3">
    <name type="scientific">Hymenoscyphus albidus</name>
    <dbReference type="NCBI Taxonomy" id="595503"/>
    <lineage>
        <taxon>Eukaryota</taxon>
        <taxon>Fungi</taxon>
        <taxon>Dikarya</taxon>
        <taxon>Ascomycota</taxon>
        <taxon>Pezizomycotina</taxon>
        <taxon>Leotiomycetes</taxon>
        <taxon>Helotiales</taxon>
        <taxon>Helotiaceae</taxon>
        <taxon>Hymenoscyphus</taxon>
    </lineage>
</organism>